<dbReference type="AlphaFoldDB" id="A0AB39I200"/>
<dbReference type="GO" id="GO:0007155">
    <property type="term" value="P:cell adhesion"/>
    <property type="evidence" value="ECO:0007669"/>
    <property type="project" value="InterPro"/>
</dbReference>
<dbReference type="Gene3D" id="2.60.40.1090">
    <property type="entry name" value="Fimbrial-type adhesion domain"/>
    <property type="match status" value="1"/>
</dbReference>
<accession>A0AB39I200</accession>
<dbReference type="InterPro" id="IPR036937">
    <property type="entry name" value="Adhesion_dom_fimbrial_sf"/>
</dbReference>
<sequence>MKYIVLCLWVLSAALSLSTVQAATVEECTWYLQQGSGNNKLFVEASLPSSIELRKAPVGSVMASSQPIIINLNGSRGFVCNPGMRYISMLMEQGSLVEGFTDVFHTGVAGVGFRLIDLNGSRAIPFQKSYEGAGGVVDALNKVRIDYVRISRDIATGQALMNFKVQQILNGWNALEVKFFGSTRIYSQAYFSGCTGVEKINIPMGRVPISNLGSKQKSFNLDVLCSGMAAGTKVPVKVYFDGSSEGPGRLSLEPGGAKGVELSLLSDQGIKLPFSLGGALGMTWVRSEPTGEIYRLPVVAEYVKKDSQAF</sequence>
<dbReference type="InterPro" id="IPR008966">
    <property type="entry name" value="Adhesion_dom_sf"/>
</dbReference>
<organism evidence="2">
    <name type="scientific">Pseudomonas sp. Hg7Tf</name>
    <dbReference type="NCBI Taxonomy" id="3236988"/>
    <lineage>
        <taxon>Bacteria</taxon>
        <taxon>Pseudomonadati</taxon>
        <taxon>Pseudomonadota</taxon>
        <taxon>Gammaproteobacteria</taxon>
        <taxon>Pseudomonadales</taxon>
        <taxon>Pseudomonadaceae</taxon>
        <taxon>Pseudomonas</taxon>
    </lineage>
</organism>
<evidence type="ECO:0000313" key="2">
    <source>
        <dbReference type="EMBL" id="XDK38866.1"/>
    </source>
</evidence>
<dbReference type="RefSeq" id="WP_280043618.1">
    <property type="nucleotide sequence ID" value="NZ_CP162607.1"/>
</dbReference>
<gene>
    <name evidence="2" type="ORF">AB4Y39_09400</name>
</gene>
<reference evidence="2" key="1">
    <citation type="submission" date="2024-07" db="EMBL/GenBank/DDBJ databases">
        <title>Identification and characteristics of a novel species of coltsfoot's symbiotic bacteria.</title>
        <authorList>
            <person name="Juszczyk A."/>
            <person name="Jasielczuk I."/>
            <person name="Gurgul A."/>
            <person name="Rogala M."/>
            <person name="Kowalczyk A."/>
            <person name="Szmatola T."/>
            <person name="Kosecka-Strojek M."/>
            <person name="Arent Z."/>
            <person name="Latowski D."/>
        </authorList>
    </citation>
    <scope>NUCLEOTIDE SEQUENCE</scope>
    <source>
        <strain evidence="2">Hg7Tf</strain>
    </source>
</reference>
<evidence type="ECO:0000256" key="1">
    <source>
        <dbReference type="SAM" id="SignalP"/>
    </source>
</evidence>
<feature type="signal peptide" evidence="1">
    <location>
        <begin position="1"/>
        <end position="22"/>
    </location>
</feature>
<dbReference type="GO" id="GO:0009289">
    <property type="term" value="C:pilus"/>
    <property type="evidence" value="ECO:0007669"/>
    <property type="project" value="InterPro"/>
</dbReference>
<feature type="chain" id="PRO_5044244079" evidence="1">
    <location>
        <begin position="23"/>
        <end position="310"/>
    </location>
</feature>
<proteinExistence type="predicted"/>
<dbReference type="Gene3D" id="2.60.40.3310">
    <property type="match status" value="1"/>
</dbReference>
<name>A0AB39I200_9PSED</name>
<dbReference type="SUPFAM" id="SSF49401">
    <property type="entry name" value="Bacterial adhesins"/>
    <property type="match status" value="1"/>
</dbReference>
<dbReference type="EMBL" id="CP162607">
    <property type="protein sequence ID" value="XDK38866.1"/>
    <property type="molecule type" value="Genomic_DNA"/>
</dbReference>
<keyword evidence="1" id="KW-0732">Signal</keyword>
<protein>
    <submittedName>
        <fullName evidence="2">Fimbrial protein</fullName>
    </submittedName>
</protein>